<accession>A0A3D8Y9J5</accession>
<organism evidence="1 2">
    <name type="scientific">Dyadobacter luteus</name>
    <dbReference type="NCBI Taxonomy" id="2259619"/>
    <lineage>
        <taxon>Bacteria</taxon>
        <taxon>Pseudomonadati</taxon>
        <taxon>Bacteroidota</taxon>
        <taxon>Cytophagia</taxon>
        <taxon>Cytophagales</taxon>
        <taxon>Spirosomataceae</taxon>
        <taxon>Dyadobacter</taxon>
    </lineage>
</organism>
<dbReference type="EMBL" id="QNUL01000012">
    <property type="protein sequence ID" value="REA60179.1"/>
    <property type="molecule type" value="Genomic_DNA"/>
</dbReference>
<proteinExistence type="predicted"/>
<evidence type="ECO:0008006" key="3">
    <source>
        <dbReference type="Google" id="ProtNLM"/>
    </source>
</evidence>
<dbReference type="PROSITE" id="PS51257">
    <property type="entry name" value="PROKAR_LIPOPROTEIN"/>
    <property type="match status" value="1"/>
</dbReference>
<name>A0A3D8Y9J5_9BACT</name>
<dbReference type="Proteomes" id="UP000256373">
    <property type="component" value="Unassembled WGS sequence"/>
</dbReference>
<protein>
    <recommendedName>
        <fullName evidence="3">DUF4249 domain-containing protein</fullName>
    </recommendedName>
</protein>
<dbReference type="InterPro" id="IPR025345">
    <property type="entry name" value="DUF4249"/>
</dbReference>
<dbReference type="RefSeq" id="WP_115831924.1">
    <property type="nucleotide sequence ID" value="NZ_QNUL01000012.1"/>
</dbReference>
<comment type="caution">
    <text evidence="1">The sequence shown here is derived from an EMBL/GenBank/DDBJ whole genome shotgun (WGS) entry which is preliminary data.</text>
</comment>
<dbReference type="OrthoDB" id="1466461at2"/>
<evidence type="ECO:0000313" key="2">
    <source>
        <dbReference type="Proteomes" id="UP000256373"/>
    </source>
</evidence>
<evidence type="ECO:0000313" key="1">
    <source>
        <dbReference type="EMBL" id="REA60179.1"/>
    </source>
</evidence>
<reference evidence="1 2" key="1">
    <citation type="submission" date="2018-07" db="EMBL/GenBank/DDBJ databases">
        <title>Dyadobacter roseus sp. nov., isolated from rose rhizosphere soil.</title>
        <authorList>
            <person name="Chen L."/>
        </authorList>
    </citation>
    <scope>NUCLEOTIDE SEQUENCE [LARGE SCALE GENOMIC DNA]</scope>
    <source>
        <strain evidence="1 2">RS19</strain>
    </source>
</reference>
<gene>
    <name evidence="1" type="ORF">DSL64_16025</name>
</gene>
<sequence>MKKLIIFLLSFSTFLGCKEKGVSLKLPYEGDRLVLFGQVDAADTVRIEVQKTYPPTGESTYIDGIANATVRLFDEAGFLETLKYQRKGIYVSGSGRKWQPGSRYKIEVEAPGFPPASTELEMMPTAPVVTSYEFGRSIDSKFNPGTPSKELIISIRDNPNEENYYMVIVRRSIGKDTFGTNIFDLDRPMDDFEDPCQFRYLSNIVLPDLCAKNGEIILRKGVEINNQFGKEVDWTAQDKVTVSTRQITKSYYEFCKSYYTESELITAFMPPFPRYTNITGGYGIFTGYSQTTKEFIIKE</sequence>
<keyword evidence="2" id="KW-1185">Reference proteome</keyword>
<dbReference type="AlphaFoldDB" id="A0A3D8Y9J5"/>
<dbReference type="Pfam" id="PF14054">
    <property type="entry name" value="DUF4249"/>
    <property type="match status" value="1"/>
</dbReference>